<evidence type="ECO:0000256" key="9">
    <source>
        <dbReference type="ARBA" id="ARBA00022741"/>
    </source>
</evidence>
<dbReference type="InterPro" id="IPR015413">
    <property type="entry name" value="Methionyl/Leucyl_tRNA_Synth"/>
</dbReference>
<dbReference type="EMBL" id="PSYR01000002">
    <property type="protein sequence ID" value="RCN56582.1"/>
    <property type="molecule type" value="Genomic_DNA"/>
</dbReference>
<dbReference type="InterPro" id="IPR014758">
    <property type="entry name" value="Met-tRNA_synth"/>
</dbReference>
<dbReference type="InterPro" id="IPR014729">
    <property type="entry name" value="Rossmann-like_a/b/a_fold"/>
</dbReference>
<dbReference type="Pfam" id="PF19303">
    <property type="entry name" value="Anticodon_3"/>
    <property type="match status" value="1"/>
</dbReference>
<feature type="binding site" evidence="16">
    <location>
        <position position="148"/>
    </location>
    <ligand>
        <name>Zn(2+)</name>
        <dbReference type="ChEBI" id="CHEBI:29105"/>
    </ligand>
</feature>
<gene>
    <name evidence="16 19" type="primary">metG</name>
    <name evidence="19" type="ORF">C4900_12395</name>
</gene>
<dbReference type="InterPro" id="IPR002547">
    <property type="entry name" value="tRNA-bd_dom"/>
</dbReference>
<dbReference type="GO" id="GO:0005829">
    <property type="term" value="C:cytosol"/>
    <property type="evidence" value="ECO:0007669"/>
    <property type="project" value="TreeGrafter"/>
</dbReference>
<evidence type="ECO:0000256" key="10">
    <source>
        <dbReference type="ARBA" id="ARBA00022833"/>
    </source>
</evidence>
<keyword evidence="6 16" id="KW-0820">tRNA-binding</keyword>
<evidence type="ECO:0000256" key="11">
    <source>
        <dbReference type="ARBA" id="ARBA00022840"/>
    </source>
</evidence>
<dbReference type="InterPro" id="IPR041872">
    <property type="entry name" value="Anticodon_Met"/>
</dbReference>
<dbReference type="InterPro" id="IPR023458">
    <property type="entry name" value="Met-tRNA_ligase_1"/>
</dbReference>
<dbReference type="GO" id="GO:0046872">
    <property type="term" value="F:metal ion binding"/>
    <property type="evidence" value="ECO:0007669"/>
    <property type="project" value="UniProtKB-KW"/>
</dbReference>
<dbReference type="CDD" id="cd02800">
    <property type="entry name" value="tRNA_bind_EcMetRS_like"/>
    <property type="match status" value="1"/>
</dbReference>
<dbReference type="SUPFAM" id="SSF52374">
    <property type="entry name" value="Nucleotidylyl transferase"/>
    <property type="match status" value="1"/>
</dbReference>
<evidence type="ECO:0000256" key="6">
    <source>
        <dbReference type="ARBA" id="ARBA00022555"/>
    </source>
</evidence>
<dbReference type="NCBIfam" id="TIGR00398">
    <property type="entry name" value="metG"/>
    <property type="match status" value="1"/>
</dbReference>
<evidence type="ECO:0000256" key="15">
    <source>
        <dbReference type="ARBA" id="ARBA00047364"/>
    </source>
</evidence>
<evidence type="ECO:0000259" key="18">
    <source>
        <dbReference type="PROSITE" id="PS50886"/>
    </source>
</evidence>
<feature type="region of interest" description="Disordered" evidence="17">
    <location>
        <begin position="561"/>
        <end position="586"/>
    </location>
</feature>
<dbReference type="PROSITE" id="PS00178">
    <property type="entry name" value="AA_TRNA_LIGASE_I"/>
    <property type="match status" value="1"/>
</dbReference>
<keyword evidence="14 16" id="KW-0030">Aminoacyl-tRNA synthetase</keyword>
<proteinExistence type="inferred from homology"/>
<dbReference type="GO" id="GO:0004825">
    <property type="term" value="F:methionine-tRNA ligase activity"/>
    <property type="evidence" value="ECO:0007669"/>
    <property type="project" value="UniProtKB-UniRule"/>
</dbReference>
<keyword evidence="7 16" id="KW-0436">Ligase</keyword>
<dbReference type="EC" id="6.1.1.10" evidence="16"/>
<feature type="binding site" evidence="16">
    <location>
        <position position="336"/>
    </location>
    <ligand>
        <name>ATP</name>
        <dbReference type="ChEBI" id="CHEBI:30616"/>
    </ligand>
</feature>
<dbReference type="SUPFAM" id="SSF50249">
    <property type="entry name" value="Nucleic acid-binding proteins"/>
    <property type="match status" value="1"/>
</dbReference>
<feature type="short sequence motif" description="'HIGH' region" evidence="16">
    <location>
        <begin position="14"/>
        <end position="24"/>
    </location>
</feature>
<dbReference type="Pfam" id="PF09334">
    <property type="entry name" value="tRNA-synt_1g"/>
    <property type="match status" value="1"/>
</dbReference>
<reference evidence="19 20" key="1">
    <citation type="submission" date="2018-02" db="EMBL/GenBank/DDBJ databases">
        <title>Insights into the biology of acidophilic members of the Acidiferrobacteraceae family derived from comparative genomic analyses.</title>
        <authorList>
            <person name="Issotta F."/>
            <person name="Thyssen C."/>
            <person name="Mena C."/>
            <person name="Moya A."/>
            <person name="Bellenberg S."/>
            <person name="Sproer C."/>
            <person name="Covarrubias P.C."/>
            <person name="Sand W."/>
            <person name="Quatrini R."/>
            <person name="Vera M."/>
        </authorList>
    </citation>
    <scope>NUCLEOTIDE SEQUENCE [LARGE SCALE GENOMIC DNA]</scope>
    <source>
        <strain evidence="20">m-1</strain>
    </source>
</reference>
<dbReference type="AlphaFoldDB" id="A0A368HH33"/>
<evidence type="ECO:0000256" key="16">
    <source>
        <dbReference type="HAMAP-Rule" id="MF_00098"/>
    </source>
</evidence>
<comment type="catalytic activity">
    <reaction evidence="15 16">
        <text>tRNA(Met) + L-methionine + ATP = L-methionyl-tRNA(Met) + AMP + diphosphate</text>
        <dbReference type="Rhea" id="RHEA:13481"/>
        <dbReference type="Rhea" id="RHEA-COMP:9667"/>
        <dbReference type="Rhea" id="RHEA-COMP:9698"/>
        <dbReference type="ChEBI" id="CHEBI:30616"/>
        <dbReference type="ChEBI" id="CHEBI:33019"/>
        <dbReference type="ChEBI" id="CHEBI:57844"/>
        <dbReference type="ChEBI" id="CHEBI:78442"/>
        <dbReference type="ChEBI" id="CHEBI:78530"/>
        <dbReference type="ChEBI" id="CHEBI:456215"/>
        <dbReference type="EC" id="6.1.1.10"/>
    </reaction>
</comment>
<keyword evidence="13 16" id="KW-0648">Protein biosynthesis</keyword>
<dbReference type="FunFam" id="2.20.28.20:FF:000001">
    <property type="entry name" value="Methionine--tRNA ligase"/>
    <property type="match status" value="1"/>
</dbReference>
<accession>A0A368HH33</accession>
<dbReference type="NCBIfam" id="NF001100">
    <property type="entry name" value="PRK00133.1"/>
    <property type="match status" value="1"/>
</dbReference>
<protein>
    <recommendedName>
        <fullName evidence="16">Methionine--tRNA ligase</fullName>
        <ecNumber evidence="16">6.1.1.10</ecNumber>
    </recommendedName>
    <alternativeName>
        <fullName evidence="16">Methionyl-tRNA synthetase</fullName>
        <shortName evidence="16">MetRS</shortName>
    </alternativeName>
</protein>
<dbReference type="PRINTS" id="PR01041">
    <property type="entry name" value="TRNASYNTHMET"/>
</dbReference>
<dbReference type="Pfam" id="PF01588">
    <property type="entry name" value="tRNA_bind"/>
    <property type="match status" value="1"/>
</dbReference>
<keyword evidence="5 16" id="KW-0963">Cytoplasm</keyword>
<evidence type="ECO:0000256" key="8">
    <source>
        <dbReference type="ARBA" id="ARBA00022723"/>
    </source>
</evidence>
<keyword evidence="9 16" id="KW-0547">Nucleotide-binding</keyword>
<dbReference type="NCBIfam" id="TIGR00399">
    <property type="entry name" value="metG_C_term"/>
    <property type="match status" value="1"/>
</dbReference>
<dbReference type="InterPro" id="IPR033911">
    <property type="entry name" value="MetRS_core"/>
</dbReference>
<dbReference type="OrthoDB" id="9810191at2"/>
<feature type="binding site" evidence="16">
    <location>
        <position position="158"/>
    </location>
    <ligand>
        <name>Zn(2+)</name>
        <dbReference type="ChEBI" id="CHEBI:29105"/>
    </ligand>
</feature>
<dbReference type="GO" id="GO:0006431">
    <property type="term" value="P:methionyl-tRNA aminoacylation"/>
    <property type="evidence" value="ECO:0007669"/>
    <property type="project" value="UniProtKB-UniRule"/>
</dbReference>
<comment type="subunit">
    <text evidence="4 16">Homodimer.</text>
</comment>
<dbReference type="PROSITE" id="PS50886">
    <property type="entry name" value="TRBD"/>
    <property type="match status" value="1"/>
</dbReference>
<comment type="subcellular location">
    <subcellularLocation>
        <location evidence="2 16">Cytoplasm</location>
    </subcellularLocation>
</comment>
<keyword evidence="12 16" id="KW-0694">RNA-binding</keyword>
<comment type="caution">
    <text evidence="19">The sequence shown here is derived from an EMBL/GenBank/DDBJ whole genome shotgun (WGS) entry which is preliminary data.</text>
</comment>
<dbReference type="PANTHER" id="PTHR45765">
    <property type="entry name" value="METHIONINE--TRNA LIGASE"/>
    <property type="match status" value="1"/>
</dbReference>
<dbReference type="RefSeq" id="WP_114283183.1">
    <property type="nucleotide sequence ID" value="NZ_PSYR01000002.1"/>
</dbReference>
<keyword evidence="20" id="KW-1185">Reference proteome</keyword>
<evidence type="ECO:0000256" key="1">
    <source>
        <dbReference type="ARBA" id="ARBA00003314"/>
    </source>
</evidence>
<dbReference type="HAMAP" id="MF_00098">
    <property type="entry name" value="Met_tRNA_synth_type1"/>
    <property type="match status" value="1"/>
</dbReference>
<dbReference type="FunFam" id="2.40.50.140:FF:000042">
    <property type="entry name" value="Methionine--tRNA ligase"/>
    <property type="match status" value="1"/>
</dbReference>
<evidence type="ECO:0000256" key="2">
    <source>
        <dbReference type="ARBA" id="ARBA00004496"/>
    </source>
</evidence>
<evidence type="ECO:0000256" key="13">
    <source>
        <dbReference type="ARBA" id="ARBA00022917"/>
    </source>
</evidence>
<dbReference type="InterPro" id="IPR012340">
    <property type="entry name" value="NA-bd_OB-fold"/>
</dbReference>
<keyword evidence="10 16" id="KW-0862">Zinc</keyword>
<name>A0A368HH33_9GAMM</name>
<sequence>MPNDRKILVTSALPYANGSIHIGHLVEYIQTDIYVRYQRLRGRVCYYLCADDTHGTAIMLKAQAEGISPEQLIARVAAEHLRDFTDFGISFDRFGSTHSDENRILAEYFYGRLQAGGHIAVRAIEQAFDPVKRLFLPDRFIRGECPRCHAADQYGDSCEACGATYAPTDLINPVSALSGATPVTKSSEHYFFRLGDFADDLKTFTASDALPREAGHKLAEWLNEGLSDWDISRDAPYFGFEIPGAPGKYFYVWLDAPVGYIATFWQLGSRLEDRVLTVDDVRTRWSQYEIHHFIGKDILNFHGLFWPAMLEAADFARPKAIHVHGFLTVNGKKMSKSRGTFITARRYLNTLPAEYLRYYFAAKLNSGIEDIDLNLDDFRARINADLVGKLVNIASRAAQLLAKHLDNTLGDTLPDAPLYAEFLKAGETVEACYEACEYSRAVKTIMDLADRANRYVDEARPWEIARAPQRRAELQAICTQTLNLFCVLIAYLKPILPQTAAKVEAWLGGPELDFESIKTPRLSHTIKAYEHLMRRIETYNLAPLVSESEALALQDALADESQAKAASQPTPPARDAVRPQGNDKGAAETISAEDFARIDLRVARVVAADYVEGADKLLKLTLDLNEGRTRTVFAGIRHAYAPADLVGRLVVCVANLKPRKMRFGVSEGMVLAASDRDGLVVLEPGEGARPGMTIR</sequence>
<dbReference type="Gene3D" id="1.10.730.10">
    <property type="entry name" value="Isoleucyl-tRNA Synthetase, Domain 1"/>
    <property type="match status" value="1"/>
</dbReference>
<feature type="domain" description="TRNA-binding" evidence="18">
    <location>
        <begin position="594"/>
        <end position="695"/>
    </location>
</feature>
<feature type="short sequence motif" description="'KMSKS' region" evidence="16">
    <location>
        <begin position="333"/>
        <end position="337"/>
    </location>
</feature>
<evidence type="ECO:0000256" key="3">
    <source>
        <dbReference type="ARBA" id="ARBA00008258"/>
    </source>
</evidence>
<dbReference type="PANTHER" id="PTHR45765:SF1">
    <property type="entry name" value="METHIONINE--TRNA LIGASE, CYTOPLASMIC"/>
    <property type="match status" value="1"/>
</dbReference>
<evidence type="ECO:0000256" key="12">
    <source>
        <dbReference type="ARBA" id="ARBA00022884"/>
    </source>
</evidence>
<evidence type="ECO:0000256" key="5">
    <source>
        <dbReference type="ARBA" id="ARBA00022490"/>
    </source>
</evidence>
<evidence type="ECO:0000256" key="4">
    <source>
        <dbReference type="ARBA" id="ARBA00011738"/>
    </source>
</evidence>
<keyword evidence="8 16" id="KW-0479">Metal-binding</keyword>
<comment type="cofactor">
    <cofactor evidence="16">
        <name>Zn(2+)</name>
        <dbReference type="ChEBI" id="CHEBI:29105"/>
    </cofactor>
    <text evidence="16">Binds 1 zinc ion per subunit.</text>
</comment>
<evidence type="ECO:0000313" key="19">
    <source>
        <dbReference type="EMBL" id="RCN56582.1"/>
    </source>
</evidence>
<feature type="binding site" evidence="16">
    <location>
        <position position="161"/>
    </location>
    <ligand>
        <name>Zn(2+)</name>
        <dbReference type="ChEBI" id="CHEBI:29105"/>
    </ligand>
</feature>
<comment type="similarity">
    <text evidence="3 16">Belongs to the class-I aminoacyl-tRNA synthetase family. MetG type 1 subfamily.</text>
</comment>
<dbReference type="CDD" id="cd07957">
    <property type="entry name" value="Anticodon_Ia_Met"/>
    <property type="match status" value="1"/>
</dbReference>
<dbReference type="SUPFAM" id="SSF57770">
    <property type="entry name" value="Methionyl-tRNA synthetase (MetRS), Zn-domain"/>
    <property type="match status" value="1"/>
</dbReference>
<feature type="binding site" evidence="16">
    <location>
        <position position="145"/>
    </location>
    <ligand>
        <name>Zn(2+)</name>
        <dbReference type="ChEBI" id="CHEBI:29105"/>
    </ligand>
</feature>
<dbReference type="InterPro" id="IPR029038">
    <property type="entry name" value="MetRS_Zn"/>
</dbReference>
<dbReference type="InterPro" id="IPR009080">
    <property type="entry name" value="tRNAsynth_Ia_anticodon-bd"/>
</dbReference>
<dbReference type="GO" id="GO:0000049">
    <property type="term" value="F:tRNA binding"/>
    <property type="evidence" value="ECO:0007669"/>
    <property type="project" value="UniProtKB-UniRule"/>
</dbReference>
<dbReference type="Proteomes" id="UP000253250">
    <property type="component" value="Unassembled WGS sequence"/>
</dbReference>
<organism evidence="19 20">
    <name type="scientific">Acidiferrobacter thiooxydans</name>
    <dbReference type="NCBI Taxonomy" id="163359"/>
    <lineage>
        <taxon>Bacteria</taxon>
        <taxon>Pseudomonadati</taxon>
        <taxon>Pseudomonadota</taxon>
        <taxon>Gammaproteobacteria</taxon>
        <taxon>Acidiferrobacterales</taxon>
        <taxon>Acidiferrobacteraceae</taxon>
        <taxon>Acidiferrobacter</taxon>
    </lineage>
</organism>
<evidence type="ECO:0000256" key="17">
    <source>
        <dbReference type="SAM" id="MobiDB-lite"/>
    </source>
</evidence>
<dbReference type="InterPro" id="IPR001412">
    <property type="entry name" value="aa-tRNA-synth_I_CS"/>
</dbReference>
<comment type="function">
    <text evidence="1 16">Is required not only for elongation of protein synthesis but also for the initiation of all mRNA translation through initiator tRNA(fMet) aminoacylation.</text>
</comment>
<evidence type="ECO:0000313" key="20">
    <source>
        <dbReference type="Proteomes" id="UP000253250"/>
    </source>
</evidence>
<dbReference type="CDD" id="cd00814">
    <property type="entry name" value="MetRS_core"/>
    <property type="match status" value="1"/>
</dbReference>
<dbReference type="InterPro" id="IPR004495">
    <property type="entry name" value="Met-tRNA-synth_bsu_C"/>
</dbReference>
<dbReference type="Gene3D" id="3.40.50.620">
    <property type="entry name" value="HUPs"/>
    <property type="match status" value="1"/>
</dbReference>
<evidence type="ECO:0000256" key="7">
    <source>
        <dbReference type="ARBA" id="ARBA00022598"/>
    </source>
</evidence>
<dbReference type="Gene3D" id="2.40.50.140">
    <property type="entry name" value="Nucleic acid-binding proteins"/>
    <property type="match status" value="1"/>
</dbReference>
<keyword evidence="11 16" id="KW-0067">ATP-binding</keyword>
<dbReference type="GO" id="GO:0005524">
    <property type="term" value="F:ATP binding"/>
    <property type="evidence" value="ECO:0007669"/>
    <property type="project" value="UniProtKB-UniRule"/>
</dbReference>
<dbReference type="SUPFAM" id="SSF47323">
    <property type="entry name" value="Anticodon-binding domain of a subclass of class I aminoacyl-tRNA synthetases"/>
    <property type="match status" value="1"/>
</dbReference>
<dbReference type="Gene3D" id="2.20.28.20">
    <property type="entry name" value="Methionyl-tRNA synthetase, Zn-domain"/>
    <property type="match status" value="1"/>
</dbReference>
<evidence type="ECO:0000256" key="14">
    <source>
        <dbReference type="ARBA" id="ARBA00023146"/>
    </source>
</evidence>